<dbReference type="EMBL" id="JAFELM010000031">
    <property type="protein sequence ID" value="MBM6618579.1"/>
    <property type="molecule type" value="Genomic_DNA"/>
</dbReference>
<accession>A0ABS2DJA2</accession>
<dbReference type="RefSeq" id="WP_204203908.1">
    <property type="nucleotide sequence ID" value="NZ_JAFELM010000031.1"/>
</dbReference>
<dbReference type="Proteomes" id="UP001518925">
    <property type="component" value="Unassembled WGS sequence"/>
</dbReference>
<organism evidence="1 2">
    <name type="scientific">Bacillus suaedaesalsae</name>
    <dbReference type="NCBI Taxonomy" id="2810349"/>
    <lineage>
        <taxon>Bacteria</taxon>
        <taxon>Bacillati</taxon>
        <taxon>Bacillota</taxon>
        <taxon>Bacilli</taxon>
        <taxon>Bacillales</taxon>
        <taxon>Bacillaceae</taxon>
        <taxon>Bacillus</taxon>
    </lineage>
</organism>
<evidence type="ECO:0000313" key="2">
    <source>
        <dbReference type="Proteomes" id="UP001518925"/>
    </source>
</evidence>
<reference evidence="1 2" key="1">
    <citation type="submission" date="2021-02" db="EMBL/GenBank/DDBJ databases">
        <title>Bacillus sp. RD4P76, an endophyte from a halophyte.</title>
        <authorList>
            <person name="Sun J.-Q."/>
        </authorList>
    </citation>
    <scope>NUCLEOTIDE SEQUENCE [LARGE SCALE GENOMIC DNA]</scope>
    <source>
        <strain evidence="1 2">RD4P76</strain>
    </source>
</reference>
<keyword evidence="2" id="KW-1185">Reference proteome</keyword>
<comment type="caution">
    <text evidence="1">The sequence shown here is derived from an EMBL/GenBank/DDBJ whole genome shotgun (WGS) entry which is preliminary data.</text>
</comment>
<proteinExistence type="predicted"/>
<evidence type="ECO:0000313" key="1">
    <source>
        <dbReference type="EMBL" id="MBM6618579.1"/>
    </source>
</evidence>
<dbReference type="Pfam" id="PF14003">
    <property type="entry name" value="YlbE"/>
    <property type="match status" value="1"/>
</dbReference>
<dbReference type="InterPro" id="IPR025613">
    <property type="entry name" value="YlbE"/>
</dbReference>
<sequence length="79" mass="9641">MRKEIMEVIRANPDYVKYIREQPYWYRKLARDPSILEQFDLSSKEYFGKTIPHKVTSFSQKLQMAQMMISMFQVMRQND</sequence>
<gene>
    <name evidence="1" type="ORF">JR050_12990</name>
</gene>
<name>A0ABS2DJA2_9BACI</name>
<protein>
    <submittedName>
        <fullName evidence="1">YlbE-like family protein</fullName>
    </submittedName>
</protein>